<dbReference type="SUPFAM" id="SSF48008">
    <property type="entry name" value="GntR ligand-binding domain-like"/>
    <property type="match status" value="1"/>
</dbReference>
<protein>
    <submittedName>
        <fullName evidence="5">GntR family transcriptional regulator</fullName>
    </submittedName>
</protein>
<evidence type="ECO:0000259" key="4">
    <source>
        <dbReference type="PROSITE" id="PS50949"/>
    </source>
</evidence>
<keyword evidence="1" id="KW-0805">Transcription regulation</keyword>
<dbReference type="PANTHER" id="PTHR43537:SF39">
    <property type="entry name" value="HTH-TYPE TRANSCRIPTIONAL REGULATOR MCBR"/>
    <property type="match status" value="1"/>
</dbReference>
<dbReference type="PROSITE" id="PS50949">
    <property type="entry name" value="HTH_GNTR"/>
    <property type="match status" value="1"/>
</dbReference>
<dbReference type="Proteomes" id="UP000481252">
    <property type="component" value="Unassembled WGS sequence"/>
</dbReference>
<feature type="domain" description="HTH gntR-type" evidence="4">
    <location>
        <begin position="15"/>
        <end position="82"/>
    </location>
</feature>
<dbReference type="Gene3D" id="1.20.120.530">
    <property type="entry name" value="GntR ligand-binding domain-like"/>
    <property type="match status" value="1"/>
</dbReference>
<comment type="caution">
    <text evidence="5">The sequence shown here is derived from an EMBL/GenBank/DDBJ whole genome shotgun (WGS) entry which is preliminary data.</text>
</comment>
<keyword evidence="6" id="KW-1185">Reference proteome</keyword>
<organism evidence="5 6">
    <name type="scientific">Mesorhizobium zhangyense</name>
    <dbReference type="NCBI Taxonomy" id="1776730"/>
    <lineage>
        <taxon>Bacteria</taxon>
        <taxon>Pseudomonadati</taxon>
        <taxon>Pseudomonadota</taxon>
        <taxon>Alphaproteobacteria</taxon>
        <taxon>Hyphomicrobiales</taxon>
        <taxon>Phyllobacteriaceae</taxon>
        <taxon>Mesorhizobium</taxon>
    </lineage>
</organism>
<evidence type="ECO:0000256" key="2">
    <source>
        <dbReference type="ARBA" id="ARBA00023125"/>
    </source>
</evidence>
<dbReference type="SUPFAM" id="SSF46785">
    <property type="entry name" value="Winged helix' DNA-binding domain"/>
    <property type="match status" value="1"/>
</dbReference>
<keyword evidence="3" id="KW-0804">Transcription</keyword>
<sequence>MTDKPGFGLSSIDAVPLHERVYLELVKALMSGHFAPGQKLTSRKLAAELGTSDMPVRSALSRLQSLRALSALPNGSMEVPLMTAERFRQLMEARIVLEGAATEAAAGLINGNNLRTVRRNSSDLTDAARAGDIGLYLRSNYEFKFSIYRHCGNDQMIFLIETLWMQVGPFLRSYAGVFEGALLGILEIDYHEDALAALEAKDAARARDAIVRDLREGAAHLLGKARFHDASAAA</sequence>
<keyword evidence="2" id="KW-0238">DNA-binding</keyword>
<dbReference type="AlphaFoldDB" id="A0A7C9R9I4"/>
<evidence type="ECO:0000256" key="1">
    <source>
        <dbReference type="ARBA" id="ARBA00023015"/>
    </source>
</evidence>
<accession>A0A7C9R9I4</accession>
<dbReference type="InterPro" id="IPR011711">
    <property type="entry name" value="GntR_C"/>
</dbReference>
<dbReference type="EMBL" id="JAAKZG010000004">
    <property type="protein sequence ID" value="NGN41473.1"/>
    <property type="molecule type" value="Genomic_DNA"/>
</dbReference>
<evidence type="ECO:0000313" key="5">
    <source>
        <dbReference type="EMBL" id="NGN41473.1"/>
    </source>
</evidence>
<dbReference type="Gene3D" id="1.10.10.10">
    <property type="entry name" value="Winged helix-like DNA-binding domain superfamily/Winged helix DNA-binding domain"/>
    <property type="match status" value="1"/>
</dbReference>
<dbReference type="PANTHER" id="PTHR43537">
    <property type="entry name" value="TRANSCRIPTIONAL REGULATOR, GNTR FAMILY"/>
    <property type="match status" value="1"/>
</dbReference>
<reference evidence="5 6" key="1">
    <citation type="submission" date="2020-02" db="EMBL/GenBank/DDBJ databases">
        <title>Genome sequence of the type strain CGMCC 1.15528 of Mesorhizobium zhangyense.</title>
        <authorList>
            <person name="Gao J."/>
            <person name="Sun J."/>
        </authorList>
    </citation>
    <scope>NUCLEOTIDE SEQUENCE [LARGE SCALE GENOMIC DNA]</scope>
    <source>
        <strain evidence="5 6">CGMCC 1.15528</strain>
    </source>
</reference>
<name>A0A7C9R9I4_9HYPH</name>
<evidence type="ECO:0000256" key="3">
    <source>
        <dbReference type="ARBA" id="ARBA00023163"/>
    </source>
</evidence>
<dbReference type="SMART" id="SM00895">
    <property type="entry name" value="FCD"/>
    <property type="match status" value="1"/>
</dbReference>
<dbReference type="Pfam" id="PF07729">
    <property type="entry name" value="FCD"/>
    <property type="match status" value="1"/>
</dbReference>
<dbReference type="RefSeq" id="WP_165116986.1">
    <property type="nucleotide sequence ID" value="NZ_JAAKZG010000004.1"/>
</dbReference>
<dbReference type="GO" id="GO:0003700">
    <property type="term" value="F:DNA-binding transcription factor activity"/>
    <property type="evidence" value="ECO:0007669"/>
    <property type="project" value="InterPro"/>
</dbReference>
<dbReference type="InterPro" id="IPR008920">
    <property type="entry name" value="TF_FadR/GntR_C"/>
</dbReference>
<dbReference type="InterPro" id="IPR036388">
    <property type="entry name" value="WH-like_DNA-bd_sf"/>
</dbReference>
<gene>
    <name evidence="5" type="ORF">G6N74_10370</name>
</gene>
<dbReference type="InterPro" id="IPR000524">
    <property type="entry name" value="Tscrpt_reg_HTH_GntR"/>
</dbReference>
<dbReference type="InterPro" id="IPR036390">
    <property type="entry name" value="WH_DNA-bd_sf"/>
</dbReference>
<evidence type="ECO:0000313" key="6">
    <source>
        <dbReference type="Proteomes" id="UP000481252"/>
    </source>
</evidence>
<dbReference type="GO" id="GO:0003677">
    <property type="term" value="F:DNA binding"/>
    <property type="evidence" value="ECO:0007669"/>
    <property type="project" value="UniProtKB-KW"/>
</dbReference>
<dbReference type="SMART" id="SM00345">
    <property type="entry name" value="HTH_GNTR"/>
    <property type="match status" value="1"/>
</dbReference>
<dbReference type="Pfam" id="PF00392">
    <property type="entry name" value="GntR"/>
    <property type="match status" value="1"/>
</dbReference>
<proteinExistence type="predicted"/>